<feature type="repeat" description="ANK" evidence="1">
    <location>
        <begin position="576"/>
        <end position="608"/>
    </location>
</feature>
<dbReference type="PRINTS" id="PR01415">
    <property type="entry name" value="ANKYRIN"/>
</dbReference>
<dbReference type="PROSITE" id="PS50088">
    <property type="entry name" value="ANK_REPEAT"/>
    <property type="match status" value="7"/>
</dbReference>
<dbReference type="SUPFAM" id="SSF109993">
    <property type="entry name" value="VPS9 domain"/>
    <property type="match status" value="1"/>
</dbReference>
<feature type="repeat" description="ANK" evidence="1">
    <location>
        <begin position="537"/>
        <end position="569"/>
    </location>
</feature>
<dbReference type="SUPFAM" id="SSF48403">
    <property type="entry name" value="Ankyrin repeat"/>
    <property type="match status" value="2"/>
</dbReference>
<dbReference type="Gene3D" id="1.20.1050.80">
    <property type="entry name" value="VPS9 domain"/>
    <property type="match status" value="1"/>
</dbReference>
<dbReference type="Pfam" id="PF12796">
    <property type="entry name" value="Ank_2"/>
    <property type="match status" value="3"/>
</dbReference>
<dbReference type="PROSITE" id="PS51205">
    <property type="entry name" value="VPS9"/>
    <property type="match status" value="1"/>
</dbReference>
<dbReference type="SMART" id="SM00167">
    <property type="entry name" value="VPS9"/>
    <property type="match status" value="1"/>
</dbReference>
<evidence type="ECO:0000313" key="4">
    <source>
        <dbReference type="Proteomes" id="UP001607303"/>
    </source>
</evidence>
<dbReference type="AlphaFoldDB" id="A0ABD2AMB9"/>
<dbReference type="PANTHER" id="PTHR24170:SF2">
    <property type="entry name" value="ANKYRIN REPEAT DOMAIN-CONTAINING PROTEIN 27"/>
    <property type="match status" value="1"/>
</dbReference>
<dbReference type="PROSITE" id="PS50297">
    <property type="entry name" value="ANK_REP_REGION"/>
    <property type="match status" value="7"/>
</dbReference>
<proteinExistence type="predicted"/>
<keyword evidence="4" id="KW-1185">Reference proteome</keyword>
<gene>
    <name evidence="3" type="ORF">V1477_020593</name>
</gene>
<evidence type="ECO:0000256" key="1">
    <source>
        <dbReference type="PROSITE-ProRule" id="PRU00023"/>
    </source>
</evidence>
<feature type="domain" description="VPS9" evidence="2">
    <location>
        <begin position="251"/>
        <end position="386"/>
    </location>
</feature>
<feature type="repeat" description="ANK" evidence="1">
    <location>
        <begin position="471"/>
        <end position="503"/>
    </location>
</feature>
<dbReference type="Proteomes" id="UP001607303">
    <property type="component" value="Unassembled WGS sequence"/>
</dbReference>
<dbReference type="CDD" id="cd22886">
    <property type="entry name" value="ANKRD27_zf2"/>
    <property type="match status" value="1"/>
</dbReference>
<accession>A0ABD2AMB9</accession>
<dbReference type="InterPro" id="IPR036770">
    <property type="entry name" value="Ankyrin_rpt-contain_sf"/>
</dbReference>
<dbReference type="InterPro" id="IPR002110">
    <property type="entry name" value="Ankyrin_rpt"/>
</dbReference>
<organism evidence="3 4">
    <name type="scientific">Vespula maculifrons</name>
    <name type="common">Eastern yellow jacket</name>
    <name type="synonym">Wasp</name>
    <dbReference type="NCBI Taxonomy" id="7453"/>
    <lineage>
        <taxon>Eukaryota</taxon>
        <taxon>Metazoa</taxon>
        <taxon>Ecdysozoa</taxon>
        <taxon>Arthropoda</taxon>
        <taxon>Hexapoda</taxon>
        <taxon>Insecta</taxon>
        <taxon>Pterygota</taxon>
        <taxon>Neoptera</taxon>
        <taxon>Endopterygota</taxon>
        <taxon>Hymenoptera</taxon>
        <taxon>Apocrita</taxon>
        <taxon>Aculeata</taxon>
        <taxon>Vespoidea</taxon>
        <taxon>Vespidae</taxon>
        <taxon>Vespinae</taxon>
        <taxon>Vespula</taxon>
    </lineage>
</organism>
<evidence type="ECO:0000259" key="2">
    <source>
        <dbReference type="PROSITE" id="PS51205"/>
    </source>
</evidence>
<feature type="repeat" description="ANK" evidence="1">
    <location>
        <begin position="740"/>
        <end position="772"/>
    </location>
</feature>
<dbReference type="Pfam" id="PF02204">
    <property type="entry name" value="VPS9"/>
    <property type="match status" value="1"/>
</dbReference>
<dbReference type="CDD" id="cd22885">
    <property type="entry name" value="ANKRD27_zf1"/>
    <property type="match status" value="1"/>
</dbReference>
<sequence>MYECYLTSTKEMEINYDEDVSQNPFLEKLRSFYEPTLRLAAHEGWIVCVPRRGTFTKNVLYKEDVEEHILIPDYDMSKTSFRSLSNKNVKLLNRILTINYETPNSYPLRLLFEETFYNEDSWKYRIWCIECPINCETLSSHNNLTIVTNLQDATNLLWSEINDKAYTTLEVNLKEFQKIYLNIEKPSLETLKNSVFQLYSNCIETILKDKKFNDTSITSTYLIQNIKIAVETYILHTLRKILPKSISIYMADDDANLNKIIRNLADLKFDDLGIHLDLCTNIHRGKLELSHIVCYMTVLEKLECLRRSIRYISQGVSSITSDDLLPILVYLVIKTSLSNWIAQITFIKHFRFSASSINEADELAYLTTSLEAAIEYIKSGVLMEKNRMNHISDSEQKEKNENEQRTSIDYLFTCIMKGELSEVENLLSSDIISLYNQIPLCHPLCTCESCEVSLAKNRLLNRPTISSKNEHGSTALHIASFYGKVNIVDYLLNNGADTNVINNDSFTPLHCALMKGYQNIVLLLLHANANPIIVDNYGNTALHIASDRGHEGCVKALLYFAEHTNLSLNVNSLNIDGDTPLHRASKWGYLGIIEVLLEYGADCKIKNKWGQTSFDVAQSERVTILLQHITPNIVVPCTVKVHHSLPILQLSPKTENKLKSKYSSNIHMTIQINKLFAAISEGDIHLANYYLGWSNQNEQIVVRSDLCHPLCCCERCAPIHEYSEKRNKIPAIIFNSYNNNGETILHVASTVGSLEIIQLLLDAGADVNVTTKFEGRTPLHLACSANKIQAVKIILDCAACNINAKDLNGDTPLHLATKNVDTKLMELLIRSGANANIRNLQNVTPRSELEKQMSKEIALKILKCNSLEYPSHYFSGID</sequence>
<keyword evidence="1" id="KW-0040">ANK repeat</keyword>
<reference evidence="3 4" key="1">
    <citation type="journal article" date="2024" name="Ann. Entomol. Soc. Am.">
        <title>Genomic analyses of the southern and eastern yellowjacket wasps (Hymenoptera: Vespidae) reveal evolutionary signatures of social life.</title>
        <authorList>
            <person name="Catto M.A."/>
            <person name="Caine P.B."/>
            <person name="Orr S.E."/>
            <person name="Hunt B.G."/>
            <person name="Goodisman M.A.D."/>
        </authorList>
    </citation>
    <scope>NUCLEOTIDE SEQUENCE [LARGE SCALE GENOMIC DNA]</scope>
    <source>
        <strain evidence="3">232</strain>
        <tissue evidence="3">Head and thorax</tissue>
    </source>
</reference>
<dbReference type="SMART" id="SM00248">
    <property type="entry name" value="ANK"/>
    <property type="match status" value="7"/>
</dbReference>
<name>A0ABD2AMB9_VESMC</name>
<dbReference type="Gene3D" id="1.25.40.20">
    <property type="entry name" value="Ankyrin repeat-containing domain"/>
    <property type="match status" value="3"/>
</dbReference>
<comment type="caution">
    <text evidence="3">The sequence shown here is derived from an EMBL/GenBank/DDBJ whole genome shotgun (WGS) entry which is preliminary data.</text>
</comment>
<feature type="repeat" description="ANK" evidence="1">
    <location>
        <begin position="504"/>
        <end position="536"/>
    </location>
</feature>
<dbReference type="PANTHER" id="PTHR24170">
    <property type="entry name" value="ANKYRIN REPEAT DOMAIN-CONTAINING PROTEIN 27"/>
    <property type="match status" value="1"/>
</dbReference>
<evidence type="ECO:0000313" key="3">
    <source>
        <dbReference type="EMBL" id="KAL2721773.1"/>
    </source>
</evidence>
<dbReference type="EMBL" id="JAYRBN010000116">
    <property type="protein sequence ID" value="KAL2721773.1"/>
    <property type="molecule type" value="Genomic_DNA"/>
</dbReference>
<dbReference type="InterPro" id="IPR003123">
    <property type="entry name" value="VPS9"/>
</dbReference>
<feature type="repeat" description="ANK" evidence="1">
    <location>
        <begin position="808"/>
        <end position="840"/>
    </location>
</feature>
<protein>
    <submittedName>
        <fullName evidence="3">Ankyrin repeat domain-containing protein 27-like isoform X1</fullName>
    </submittedName>
</protein>
<dbReference type="InterPro" id="IPR051248">
    <property type="entry name" value="UPF0507/Ank_repeat_27"/>
</dbReference>
<feature type="repeat" description="ANK" evidence="1">
    <location>
        <begin position="774"/>
        <end position="799"/>
    </location>
</feature>
<dbReference type="InterPro" id="IPR037191">
    <property type="entry name" value="VPS9_dom_sf"/>
</dbReference>